<evidence type="ECO:0000313" key="2">
    <source>
        <dbReference type="EnsemblMetazoa" id="G33064.1:cds"/>
    </source>
</evidence>
<evidence type="ECO:0000313" key="3">
    <source>
        <dbReference type="Proteomes" id="UP000005408"/>
    </source>
</evidence>
<protein>
    <submittedName>
        <fullName evidence="2">Uncharacterized protein</fullName>
    </submittedName>
</protein>
<dbReference type="EnsemblMetazoa" id="G33064.1">
    <property type="protein sequence ID" value="G33064.1:cds"/>
    <property type="gene ID" value="G33064"/>
</dbReference>
<accession>A0A8W8MHK2</accession>
<evidence type="ECO:0000256" key="1">
    <source>
        <dbReference type="SAM" id="MobiDB-lite"/>
    </source>
</evidence>
<dbReference type="AlphaFoldDB" id="A0A8W8MHK2"/>
<sequence>MESSDDSSTEFEGFGPEVVEAARKELLELVEVNPEDISDVDISDISDIETESESENDDNPLKENENGDRRAWREMLQNVDLEDFTDHHFDKAPDA</sequence>
<name>A0A8W8MHK2_MAGGI</name>
<keyword evidence="3" id="KW-1185">Reference proteome</keyword>
<feature type="compositionally biased region" description="Basic and acidic residues" evidence="1">
    <location>
        <begin position="59"/>
        <end position="70"/>
    </location>
</feature>
<organism evidence="2 3">
    <name type="scientific">Magallana gigas</name>
    <name type="common">Pacific oyster</name>
    <name type="synonym">Crassostrea gigas</name>
    <dbReference type="NCBI Taxonomy" id="29159"/>
    <lineage>
        <taxon>Eukaryota</taxon>
        <taxon>Metazoa</taxon>
        <taxon>Spiralia</taxon>
        <taxon>Lophotrochozoa</taxon>
        <taxon>Mollusca</taxon>
        <taxon>Bivalvia</taxon>
        <taxon>Autobranchia</taxon>
        <taxon>Pteriomorphia</taxon>
        <taxon>Ostreida</taxon>
        <taxon>Ostreoidea</taxon>
        <taxon>Ostreidae</taxon>
        <taxon>Magallana</taxon>
    </lineage>
</organism>
<dbReference type="Proteomes" id="UP000005408">
    <property type="component" value="Unassembled WGS sequence"/>
</dbReference>
<feature type="compositionally biased region" description="Acidic residues" evidence="1">
    <location>
        <begin position="35"/>
        <end position="58"/>
    </location>
</feature>
<feature type="region of interest" description="Disordered" evidence="1">
    <location>
        <begin position="35"/>
        <end position="70"/>
    </location>
</feature>
<reference evidence="2" key="1">
    <citation type="submission" date="2022-08" db="UniProtKB">
        <authorList>
            <consortium name="EnsemblMetazoa"/>
        </authorList>
    </citation>
    <scope>IDENTIFICATION</scope>
    <source>
        <strain evidence="2">05x7-T-G4-1.051#20</strain>
    </source>
</reference>
<proteinExistence type="predicted"/>